<organism evidence="2 3">
    <name type="scientific">Hyalella azteca</name>
    <name type="common">Amphipod</name>
    <dbReference type="NCBI Taxonomy" id="294128"/>
    <lineage>
        <taxon>Eukaryota</taxon>
        <taxon>Metazoa</taxon>
        <taxon>Ecdysozoa</taxon>
        <taxon>Arthropoda</taxon>
        <taxon>Crustacea</taxon>
        <taxon>Multicrustacea</taxon>
        <taxon>Malacostraca</taxon>
        <taxon>Eumalacostraca</taxon>
        <taxon>Peracarida</taxon>
        <taxon>Amphipoda</taxon>
        <taxon>Senticaudata</taxon>
        <taxon>Talitrida</taxon>
        <taxon>Talitroidea</taxon>
        <taxon>Hyalellidae</taxon>
        <taxon>Hyalella</taxon>
    </lineage>
</organism>
<reference evidence="3" key="1">
    <citation type="submission" date="2025-08" db="UniProtKB">
        <authorList>
            <consortium name="RefSeq"/>
        </authorList>
    </citation>
    <scope>IDENTIFICATION</scope>
    <source>
        <tissue evidence="3">Whole organism</tissue>
    </source>
</reference>
<dbReference type="GO" id="GO:0030833">
    <property type="term" value="P:regulation of actin filament polymerization"/>
    <property type="evidence" value="ECO:0007669"/>
    <property type="project" value="TreeGrafter"/>
</dbReference>
<dbReference type="PANTHER" id="PTHR13651">
    <property type="entry name" value="PROTEIN ABITRAM"/>
    <property type="match status" value="1"/>
</dbReference>
<evidence type="ECO:0000313" key="2">
    <source>
        <dbReference type="Proteomes" id="UP000694843"/>
    </source>
</evidence>
<accession>A0A8B7PCZ3</accession>
<protein>
    <submittedName>
        <fullName evidence="3">Protein Abitram</fullName>
    </submittedName>
</protein>
<dbReference type="GO" id="GO:0003785">
    <property type="term" value="F:actin monomer binding"/>
    <property type="evidence" value="ECO:0007669"/>
    <property type="project" value="TreeGrafter"/>
</dbReference>
<dbReference type="GeneID" id="108679433"/>
<dbReference type="Proteomes" id="UP000694843">
    <property type="component" value="Unplaced"/>
</dbReference>
<sequence length="267" mass="29607">MSLNTRVPPIEDSVPLDACYPSVSERYYMHYYYIPKKQMIRDNTNHNSSIPLNSRITDADSQDGPCKKIRLDTPLPEPGSRSSTVNHQDANPNNQSTFPINKDGSYGADLRDNCVITGEETLVMVHSNRLCVVSLSPHHPIVQGNLTVNKVSFEVDGVDRLSNQVSGKGKRGAQVLGSKATLCKVHTDDGRIYHVMCGARGKLVQVNERLVSEPELCGRSAGADGWLAVVLPNLTIYDGLIMALTPAERYTELWQRQMLKNVDRVKC</sequence>
<dbReference type="GO" id="GO:0005634">
    <property type="term" value="C:nucleus"/>
    <property type="evidence" value="ECO:0007669"/>
    <property type="project" value="TreeGrafter"/>
</dbReference>
<dbReference type="GO" id="GO:0030027">
    <property type="term" value="C:lamellipodium"/>
    <property type="evidence" value="ECO:0007669"/>
    <property type="project" value="TreeGrafter"/>
</dbReference>
<dbReference type="Gene3D" id="2.40.50.100">
    <property type="match status" value="1"/>
</dbReference>
<dbReference type="PANTHER" id="PTHR13651:SF0">
    <property type="entry name" value="PROTEIN ABITRAM"/>
    <property type="match status" value="1"/>
</dbReference>
<dbReference type="GO" id="GO:0051489">
    <property type="term" value="P:regulation of filopodium assembly"/>
    <property type="evidence" value="ECO:0007669"/>
    <property type="project" value="TreeGrafter"/>
</dbReference>
<dbReference type="SUPFAM" id="SSF51230">
    <property type="entry name" value="Single hybrid motif"/>
    <property type="match status" value="1"/>
</dbReference>
<keyword evidence="2" id="KW-1185">Reference proteome</keyword>
<dbReference type="GO" id="GO:0048813">
    <property type="term" value="P:dendrite morphogenesis"/>
    <property type="evidence" value="ECO:0007669"/>
    <property type="project" value="TreeGrafter"/>
</dbReference>
<evidence type="ECO:0000313" key="3">
    <source>
        <dbReference type="RefSeq" id="XP_018023542.1"/>
    </source>
</evidence>
<dbReference type="AlphaFoldDB" id="A0A8B7PCZ3"/>
<dbReference type="InterPro" id="IPR011053">
    <property type="entry name" value="Single_hybrid_motif"/>
</dbReference>
<dbReference type="OMA" id="ILAWIEC"/>
<name>A0A8B7PCZ3_HYAAZ</name>
<dbReference type="GO" id="GO:0051015">
    <property type="term" value="F:actin filament binding"/>
    <property type="evidence" value="ECO:0007669"/>
    <property type="project" value="TreeGrafter"/>
</dbReference>
<dbReference type="InterPro" id="IPR039169">
    <property type="entry name" value="Abitram"/>
</dbReference>
<dbReference type="GO" id="GO:0030425">
    <property type="term" value="C:dendrite"/>
    <property type="evidence" value="ECO:0007669"/>
    <property type="project" value="TreeGrafter"/>
</dbReference>
<dbReference type="GO" id="GO:0032433">
    <property type="term" value="C:filopodium tip"/>
    <property type="evidence" value="ECO:0007669"/>
    <property type="project" value="TreeGrafter"/>
</dbReference>
<dbReference type="RefSeq" id="XP_018023542.1">
    <property type="nucleotide sequence ID" value="XM_018168053.2"/>
</dbReference>
<gene>
    <name evidence="3" type="primary">LOC108679433</name>
</gene>
<evidence type="ECO:0000256" key="1">
    <source>
        <dbReference type="SAM" id="MobiDB-lite"/>
    </source>
</evidence>
<dbReference type="KEGG" id="hazt:108679433"/>
<proteinExistence type="predicted"/>
<feature type="region of interest" description="Disordered" evidence="1">
    <location>
        <begin position="50"/>
        <end position="102"/>
    </location>
</feature>
<dbReference type="OrthoDB" id="48130at2759"/>
<feature type="compositionally biased region" description="Polar residues" evidence="1">
    <location>
        <begin position="80"/>
        <end position="99"/>
    </location>
</feature>